<evidence type="ECO:0000256" key="5">
    <source>
        <dbReference type="ARBA" id="ARBA00022801"/>
    </source>
</evidence>
<evidence type="ECO:0008006" key="15">
    <source>
        <dbReference type="Google" id="ProtNLM"/>
    </source>
</evidence>
<dbReference type="GO" id="GO:0016787">
    <property type="term" value="F:hydrolase activity"/>
    <property type="evidence" value="ECO:0007669"/>
    <property type="project" value="UniProtKB-KW"/>
</dbReference>
<keyword evidence="5" id="KW-0378">Hydrolase</keyword>
<dbReference type="OrthoDB" id="407598at2759"/>
<dbReference type="GO" id="GO:0015074">
    <property type="term" value="P:DNA integration"/>
    <property type="evidence" value="ECO:0007669"/>
    <property type="project" value="InterPro"/>
</dbReference>
<dbReference type="EMBL" id="BFEA01000446">
    <property type="protein sequence ID" value="GBG83653.1"/>
    <property type="molecule type" value="Genomic_DNA"/>
</dbReference>
<feature type="compositionally biased region" description="Low complexity" evidence="8">
    <location>
        <begin position="487"/>
        <end position="513"/>
    </location>
</feature>
<dbReference type="SMART" id="SM00220">
    <property type="entry name" value="S_TKc"/>
    <property type="match status" value="1"/>
</dbReference>
<evidence type="ECO:0000256" key="3">
    <source>
        <dbReference type="ARBA" id="ARBA00022722"/>
    </source>
</evidence>
<dbReference type="Pfam" id="PF07714">
    <property type="entry name" value="PK_Tyr_Ser-Thr"/>
    <property type="match status" value="1"/>
</dbReference>
<evidence type="ECO:0000313" key="14">
    <source>
        <dbReference type="Proteomes" id="UP000265515"/>
    </source>
</evidence>
<dbReference type="PANTHER" id="PTHR37984:SF5">
    <property type="entry name" value="PROTEIN NYNRIN-LIKE"/>
    <property type="match status" value="1"/>
</dbReference>
<accession>A0A388LN59</accession>
<dbReference type="FunFam" id="1.10.340.70:FF:000001">
    <property type="entry name" value="Retrovirus-related Pol polyprotein from transposon gypsy-like Protein"/>
    <property type="match status" value="1"/>
</dbReference>
<dbReference type="CDD" id="cd09274">
    <property type="entry name" value="RNase_HI_RT_Ty3"/>
    <property type="match status" value="1"/>
</dbReference>
<dbReference type="InterPro" id="IPR011044">
    <property type="entry name" value="Quino_amine_DH_bsu"/>
</dbReference>
<dbReference type="GO" id="GO:0005524">
    <property type="term" value="F:ATP binding"/>
    <property type="evidence" value="ECO:0007669"/>
    <property type="project" value="InterPro"/>
</dbReference>
<feature type="compositionally biased region" description="Basic and acidic residues" evidence="8">
    <location>
        <begin position="1341"/>
        <end position="1373"/>
    </location>
</feature>
<dbReference type="InterPro" id="IPR012337">
    <property type="entry name" value="RNaseH-like_sf"/>
</dbReference>
<dbReference type="InterPro" id="IPR000719">
    <property type="entry name" value="Prot_kinase_dom"/>
</dbReference>
<keyword evidence="1" id="KW-0808">Transferase</keyword>
<evidence type="ECO:0000256" key="8">
    <source>
        <dbReference type="SAM" id="MobiDB-lite"/>
    </source>
</evidence>
<dbReference type="Pfam" id="PF00665">
    <property type="entry name" value="rve"/>
    <property type="match status" value="1"/>
</dbReference>
<feature type="coiled-coil region" evidence="7">
    <location>
        <begin position="1270"/>
        <end position="1304"/>
    </location>
</feature>
<evidence type="ECO:0000259" key="12">
    <source>
        <dbReference type="PROSITE" id="PS50994"/>
    </source>
</evidence>
<evidence type="ECO:0000256" key="1">
    <source>
        <dbReference type="ARBA" id="ARBA00022679"/>
    </source>
</evidence>
<dbReference type="PROSITE" id="PS50011">
    <property type="entry name" value="PROTEIN_KINASE_DOM"/>
    <property type="match status" value="1"/>
</dbReference>
<evidence type="ECO:0000256" key="10">
    <source>
        <dbReference type="SAM" id="SignalP"/>
    </source>
</evidence>
<dbReference type="SUPFAM" id="SSF56112">
    <property type="entry name" value="Protein kinase-like (PK-like)"/>
    <property type="match status" value="1"/>
</dbReference>
<dbReference type="PROSITE" id="PS50994">
    <property type="entry name" value="INTEGRASE"/>
    <property type="match status" value="1"/>
</dbReference>
<keyword evidence="3" id="KW-0540">Nuclease</keyword>
<feature type="compositionally biased region" description="Acidic residues" evidence="8">
    <location>
        <begin position="1424"/>
        <end position="1433"/>
    </location>
</feature>
<dbReference type="Gramene" id="GBG83653">
    <property type="protein sequence ID" value="GBG83653"/>
    <property type="gene ID" value="CBR_g37455"/>
</dbReference>
<keyword evidence="6" id="KW-0695">RNA-directed DNA polymerase</keyword>
<dbReference type="InterPro" id="IPR008271">
    <property type="entry name" value="Ser/Thr_kinase_AS"/>
</dbReference>
<dbReference type="InterPro" id="IPR043502">
    <property type="entry name" value="DNA/RNA_pol_sf"/>
</dbReference>
<keyword evidence="10" id="KW-0732">Signal</keyword>
<keyword evidence="2" id="KW-0548">Nucleotidyltransferase</keyword>
<dbReference type="InterPro" id="IPR050951">
    <property type="entry name" value="Retrovirus_Pol_polyprotein"/>
</dbReference>
<evidence type="ECO:0000256" key="7">
    <source>
        <dbReference type="SAM" id="Coils"/>
    </source>
</evidence>
<feature type="region of interest" description="Disordered" evidence="8">
    <location>
        <begin position="1309"/>
        <end position="1373"/>
    </location>
</feature>
<dbReference type="SUPFAM" id="SSF53098">
    <property type="entry name" value="Ribonuclease H-like"/>
    <property type="match status" value="1"/>
</dbReference>
<feature type="region of interest" description="Disordered" evidence="8">
    <location>
        <begin position="48"/>
        <end position="93"/>
    </location>
</feature>
<evidence type="ECO:0000256" key="2">
    <source>
        <dbReference type="ARBA" id="ARBA00022695"/>
    </source>
</evidence>
<dbReference type="STRING" id="69332.A0A388LN59"/>
<feature type="domain" description="Integrase catalytic" evidence="12">
    <location>
        <begin position="2217"/>
        <end position="2364"/>
    </location>
</feature>
<evidence type="ECO:0000256" key="9">
    <source>
        <dbReference type="SAM" id="Phobius"/>
    </source>
</evidence>
<dbReference type="PROSITE" id="PS00108">
    <property type="entry name" value="PROTEIN_KINASE_ST"/>
    <property type="match status" value="1"/>
</dbReference>
<dbReference type="InterPro" id="IPR001245">
    <property type="entry name" value="Ser-Thr/Tyr_kinase_cat_dom"/>
</dbReference>
<dbReference type="Proteomes" id="UP000265515">
    <property type="component" value="Unassembled WGS sequence"/>
</dbReference>
<dbReference type="InterPro" id="IPR041588">
    <property type="entry name" value="Integrase_H2C2"/>
</dbReference>
<feature type="coiled-coil region" evidence="7">
    <location>
        <begin position="1047"/>
        <end position="1096"/>
    </location>
</feature>
<dbReference type="PANTHER" id="PTHR37984">
    <property type="entry name" value="PROTEIN CBG26694"/>
    <property type="match status" value="1"/>
</dbReference>
<sequence length="2364" mass="260578">MGRPLARLGPFLAVMVCLFAPRMEGCSDRSGGNQVRGAAATVLGGTRYGGIEEDEEGGGGGGRRETNKRSRVPWPSFPGMHSPPTLGPLGFQGNDDARRSLQVASGEVSVMNPTLVTGISVVVRKPEILPIFNRTEYLLSVSRLVVAPNETAVYYVLTELCTRPSLELYLQSIRKADLGLPLLGNVGAQGEVVTYSWPSANESGPANLTPTDMYLYDTVSIFCMDVSGSGNHLVLSTRNVHNQYPDTEITLLDVRDGQWVVLAKGNFSLDSLAYDPTKTRLYTGNFYGGQIIAAPMMVGNGDVPAVDEGSLMVTTLSNGVSAVFSGRSFDPMGRCLYFLDDLSSSSLSRLDLQSAEGNFTGLIDMSELAGSGQPFGPPLVTSNGCNLFIIDTGGILHWITLDSRCGRVRTARTVANVTDVSWSRTRHRSGFDLHDNGSAASLYLATDHASILRLELDISALHSCDQSDDDAMPNATVSASAPPPQSAPTSLPSLSLATPSSSSSAKSDPAVPGSSPPSSAPSSMPSVSLTPSPTSQKKLLPDKPRDAKANIILVVSVVVPIAICVVSSALVAGVVLFRRRSRRRRQDATASVLSTSAVKHSLHVSRTSIEEDGSAQRGRGLQPAGVKEFSLEQLAHCTNNFDHIYRVGEKGAFGEVFWGSIADRQVAIKVMMGELTPEKRQQFVAEVNTLSRLHHANLIELIGFCQAGDRSMLVYPFFSGGSLHARLHNRGGIPGRHPLPPLTLGERVSIAYQIASGLSYLHHGANPPVIHRDIKSLNVLLTDGSGENLHAVLADFGLAAIGQNIFETTRKSFVETSHIAGTHGYMAPEYCLSGRLTLMNDVYAFGVIVLELLSGRRAATPQDPSSGGGWLTIVGWANDLAQRADCDLPWALLDDHMRGEVESNLKSKHQAQELTSLAMDCVHLLEESRPTMKVVLHRLESIGAEMVANIQGAMNNGSSQGSGVLLPAPNSSYSSSSSQGTGMASMSNAIVPYQATQNTVINNAGANIGGLNDFRGNQDGQRYSKPYSGNYRYQDRDDRFDKIYGLLSEQAEERQQKKQEAAKLELLEAKKKRLQIEEEKNAQARKEKELQEARLGKIVTSSIKTVCESVLGKKVDLADEDETRTRLILDALRREKEALQKADAMSNEEVVLRKEIEMLKARNDINQSAMASSENSRSDEIAALRLQIQELEAVRTALQDRSSELGVLRAENSSLKDFQDLRGEIAHLKNSCNNKRASDAIAEKSPPVEPDKARQRMVPIGDAVYTPKDLESLQKAYKKAQEGEDMANKEIQALKERVARMGAQLLTKQRATGRRSAVRRTTPRNLRPTLSAIHIDDDDSGKEGNAKATQETHEVAGKAEDTQLRNSKFQEEERRAVRQAKKADMRKMCDDEGITYIKLDQSKADVAENRARRRFADWLKDQGLQDEDHDEQDQAYATSSEDVNDERGELGPQRQAGRSLAKPLFQQPWQLLHSRVPRQAAQGPLDQRKSESTGVMARQPIVLTPEEVAIQQAAVCEAQLQKALGDIKVEKERMIRRRARVQRRQADIAEVEGMDLTNMDADVRTLRSALLSIVEVQDQQTDLLTSIQQSLAVLVERSQAAQLPSRPGVWPGIQPPPFVPPVTGVSPYVTSVPVQTAALSMPLTGGFSAGLSVQVPIQTLFTQPPLQTAMSGQPVVSQSVQQQGTQPMQQQVQQPAPQGPQPLVGQVPGKTQWVPKTAIAAPKPFTGDKKGEDLDTWLRSVPVYVRCKLTLPHEEVLVAASYLEGSAARWWSGLVQLQGYGHDFRAWSANQKLDDFIKLVEERWHDPQEAQKATDTILTLSSRQFKSVRDATDAVERLICVPIVRYDPQVLLTTYLRCLPMPLRNQLASEANINVHNFPSFNKKARDLEAKIGHGHTPTTDGRRKSLPPNWKAKGRIMFVDKDGYTIELDDDFQKGVGAEAGSIKASGGEAVAATVQQKVTIDASQYDIGAVLAQQEGKKLRPVEYMSKKMPSQKLTKSTYEKELYAILKALTHWRHYLLGRFFYVRTDHQTLRWMKNQPVLSDALKRWIEVIEQYDFVPQYIKGEYNKVADALSRRPNFSSALITEFGLEDNVTQSLVEAYREDQFMSEIIRRLEAKDKSTSTEFQLGNGMLFLEKEGNKRLCVPDREPLRSLLLGECHNATGHFGFKKTAANLLQRFWWPTMMKDAKLYVETCQVCQRDKPCTQAPLGLLKPLPILERPGESLSMDFMGTLVTSKSGMRYVYVIVDRFSKYARLVAMPATAKTEYVIKLFKEKRDFGLPKYIVSDRDVRFTSELWKAAAAEQGTQLQMTSGNHPEANGQAEQLNRAVQHLLRHYIKPNQVDWMRNLPSSSACTTMQCTPLRE</sequence>
<keyword evidence="9" id="KW-0812">Transmembrane</keyword>
<feature type="domain" description="Protein kinase" evidence="11">
    <location>
        <begin position="642"/>
        <end position="942"/>
    </location>
</feature>
<name>A0A388LN59_CHABU</name>
<feature type="signal peptide" evidence="10">
    <location>
        <begin position="1"/>
        <end position="25"/>
    </location>
</feature>
<dbReference type="GO" id="GO:0004672">
    <property type="term" value="F:protein kinase activity"/>
    <property type="evidence" value="ECO:0007669"/>
    <property type="project" value="InterPro"/>
</dbReference>
<dbReference type="InterPro" id="IPR036397">
    <property type="entry name" value="RNaseH_sf"/>
</dbReference>
<feature type="transmembrane region" description="Helical" evidence="9">
    <location>
        <begin position="551"/>
        <end position="577"/>
    </location>
</feature>
<feature type="region of interest" description="Disordered" evidence="8">
    <location>
        <begin position="1422"/>
        <end position="1459"/>
    </location>
</feature>
<evidence type="ECO:0000256" key="4">
    <source>
        <dbReference type="ARBA" id="ARBA00022759"/>
    </source>
</evidence>
<organism evidence="13 14">
    <name type="scientific">Chara braunii</name>
    <name type="common">Braun's stonewort</name>
    <dbReference type="NCBI Taxonomy" id="69332"/>
    <lineage>
        <taxon>Eukaryota</taxon>
        <taxon>Viridiplantae</taxon>
        <taxon>Streptophyta</taxon>
        <taxon>Charophyceae</taxon>
        <taxon>Charales</taxon>
        <taxon>Characeae</taxon>
        <taxon>Chara</taxon>
    </lineage>
</organism>
<dbReference type="Gene3D" id="3.10.20.370">
    <property type="match status" value="1"/>
</dbReference>
<dbReference type="Gene3D" id="3.30.200.20">
    <property type="entry name" value="Phosphorylase Kinase, domain 1"/>
    <property type="match status" value="1"/>
</dbReference>
<dbReference type="SUPFAM" id="SSF56672">
    <property type="entry name" value="DNA/RNA polymerases"/>
    <property type="match status" value="1"/>
</dbReference>
<dbReference type="Gene3D" id="1.10.340.70">
    <property type="match status" value="1"/>
</dbReference>
<proteinExistence type="predicted"/>
<feature type="compositionally biased region" description="Basic residues" evidence="8">
    <location>
        <begin position="1311"/>
        <end position="1322"/>
    </location>
</feature>
<keyword evidence="9" id="KW-0472">Membrane</keyword>
<dbReference type="SUPFAM" id="SSF50969">
    <property type="entry name" value="YVTN repeat-like/Quinoprotein amine dehydrogenase"/>
    <property type="match status" value="1"/>
</dbReference>
<comment type="caution">
    <text evidence="13">The sequence shown here is derived from an EMBL/GenBank/DDBJ whole genome shotgun (WGS) entry which is preliminary data.</text>
</comment>
<reference evidence="13 14" key="1">
    <citation type="journal article" date="2018" name="Cell">
        <title>The Chara Genome: Secondary Complexity and Implications for Plant Terrestrialization.</title>
        <authorList>
            <person name="Nishiyama T."/>
            <person name="Sakayama H."/>
            <person name="Vries J.D."/>
            <person name="Buschmann H."/>
            <person name="Saint-Marcoux D."/>
            <person name="Ullrich K.K."/>
            <person name="Haas F.B."/>
            <person name="Vanderstraeten L."/>
            <person name="Becker D."/>
            <person name="Lang D."/>
            <person name="Vosolsobe S."/>
            <person name="Rombauts S."/>
            <person name="Wilhelmsson P.K.I."/>
            <person name="Janitza P."/>
            <person name="Kern R."/>
            <person name="Heyl A."/>
            <person name="Rumpler F."/>
            <person name="Villalobos L.I.A.C."/>
            <person name="Clay J.M."/>
            <person name="Skokan R."/>
            <person name="Toyoda A."/>
            <person name="Suzuki Y."/>
            <person name="Kagoshima H."/>
            <person name="Schijlen E."/>
            <person name="Tajeshwar N."/>
            <person name="Catarino B."/>
            <person name="Hetherington A.J."/>
            <person name="Saltykova A."/>
            <person name="Bonnot C."/>
            <person name="Breuninger H."/>
            <person name="Symeonidi A."/>
            <person name="Radhakrishnan G.V."/>
            <person name="Van Nieuwerburgh F."/>
            <person name="Deforce D."/>
            <person name="Chang C."/>
            <person name="Karol K.G."/>
            <person name="Hedrich R."/>
            <person name="Ulvskov P."/>
            <person name="Glockner G."/>
            <person name="Delwiche C.F."/>
            <person name="Petrasek J."/>
            <person name="Van de Peer Y."/>
            <person name="Friml J."/>
            <person name="Beilby M."/>
            <person name="Dolan L."/>
            <person name="Kohara Y."/>
            <person name="Sugano S."/>
            <person name="Fujiyama A."/>
            <person name="Delaux P.-M."/>
            <person name="Quint M."/>
            <person name="TheiBen G."/>
            <person name="Hagemann M."/>
            <person name="Harholt J."/>
            <person name="Dunand C."/>
            <person name="Zachgo S."/>
            <person name="Langdale J."/>
            <person name="Maumus F."/>
            <person name="Straeten D.V.D."/>
            <person name="Gould S.B."/>
            <person name="Rensing S.A."/>
        </authorList>
    </citation>
    <scope>NUCLEOTIDE SEQUENCE [LARGE SCALE GENOMIC DNA]</scope>
    <source>
        <strain evidence="13 14">S276</strain>
    </source>
</reference>
<protein>
    <recommendedName>
        <fullName evidence="15">Protein kinase domain-containing protein</fullName>
    </recommendedName>
</protein>
<dbReference type="Pfam" id="PF17921">
    <property type="entry name" value="Integrase_H2C2"/>
    <property type="match status" value="1"/>
</dbReference>
<feature type="region of interest" description="Disordered" evidence="8">
    <location>
        <begin position="1672"/>
        <end position="1699"/>
    </location>
</feature>
<keyword evidence="14" id="KW-1185">Reference proteome</keyword>
<dbReference type="InterPro" id="IPR011009">
    <property type="entry name" value="Kinase-like_dom_sf"/>
</dbReference>
<feature type="coiled-coil region" evidence="7">
    <location>
        <begin position="1129"/>
        <end position="1201"/>
    </location>
</feature>
<dbReference type="InterPro" id="IPR041373">
    <property type="entry name" value="RT_RNaseH"/>
</dbReference>
<dbReference type="Gene3D" id="3.30.420.10">
    <property type="entry name" value="Ribonuclease H-like superfamily/Ribonuclease H"/>
    <property type="match status" value="1"/>
</dbReference>
<evidence type="ECO:0000313" key="13">
    <source>
        <dbReference type="EMBL" id="GBG83653.1"/>
    </source>
</evidence>
<keyword evidence="7" id="KW-0175">Coiled coil</keyword>
<gene>
    <name evidence="13" type="ORF">CBR_g37455</name>
</gene>
<dbReference type="InterPro" id="IPR001584">
    <property type="entry name" value="Integrase_cat-core"/>
</dbReference>
<dbReference type="GO" id="GO:0003676">
    <property type="term" value="F:nucleic acid binding"/>
    <property type="evidence" value="ECO:0007669"/>
    <property type="project" value="InterPro"/>
</dbReference>
<dbReference type="Gene3D" id="1.10.510.10">
    <property type="entry name" value="Transferase(Phosphotransferase) domain 1"/>
    <property type="match status" value="1"/>
</dbReference>
<dbReference type="GO" id="GO:0003964">
    <property type="term" value="F:RNA-directed DNA polymerase activity"/>
    <property type="evidence" value="ECO:0007669"/>
    <property type="project" value="UniProtKB-KW"/>
</dbReference>
<keyword evidence="4" id="KW-0255">Endonuclease</keyword>
<feature type="region of interest" description="Disordered" evidence="8">
    <location>
        <begin position="465"/>
        <end position="542"/>
    </location>
</feature>
<dbReference type="Pfam" id="PF17917">
    <property type="entry name" value="RT_RNaseH"/>
    <property type="match status" value="1"/>
</dbReference>
<dbReference type="GO" id="GO:0004519">
    <property type="term" value="F:endonuclease activity"/>
    <property type="evidence" value="ECO:0007669"/>
    <property type="project" value="UniProtKB-KW"/>
</dbReference>
<keyword evidence="9" id="KW-1133">Transmembrane helix</keyword>
<feature type="chain" id="PRO_5017236267" description="Protein kinase domain-containing protein" evidence="10">
    <location>
        <begin position="26"/>
        <end position="2364"/>
    </location>
</feature>
<evidence type="ECO:0000256" key="6">
    <source>
        <dbReference type="ARBA" id="ARBA00022918"/>
    </source>
</evidence>
<evidence type="ECO:0000259" key="11">
    <source>
        <dbReference type="PROSITE" id="PS50011"/>
    </source>
</evidence>